<dbReference type="AlphaFoldDB" id="A0A7X0D3C0"/>
<dbReference type="EMBL" id="JACHEG010000009">
    <property type="protein sequence ID" value="MBB6165356.1"/>
    <property type="molecule type" value="Genomic_DNA"/>
</dbReference>
<dbReference type="Proteomes" id="UP000547879">
    <property type="component" value="Unassembled WGS sequence"/>
</dbReference>
<accession>A0A7X0D3C0</accession>
<proteinExistence type="predicted"/>
<dbReference type="InterPro" id="IPR011104">
    <property type="entry name" value="Hpr_kin/Pase_C"/>
</dbReference>
<dbReference type="InterPro" id="IPR027417">
    <property type="entry name" value="P-loop_NTPase"/>
</dbReference>
<comment type="caution">
    <text evidence="2">The sequence shown here is derived from an EMBL/GenBank/DDBJ whole genome shotgun (WGS) entry which is preliminary data.</text>
</comment>
<keyword evidence="2" id="KW-0808">Transferase</keyword>
<evidence type="ECO:0000259" key="1">
    <source>
        <dbReference type="Pfam" id="PF07475"/>
    </source>
</evidence>
<dbReference type="CDD" id="cd01918">
    <property type="entry name" value="HprK_C"/>
    <property type="match status" value="1"/>
</dbReference>
<dbReference type="RefSeq" id="WP_183996587.1">
    <property type="nucleotide sequence ID" value="NZ_BMHW01000010.1"/>
</dbReference>
<dbReference type="GO" id="GO:0005524">
    <property type="term" value="F:ATP binding"/>
    <property type="evidence" value="ECO:0007669"/>
    <property type="project" value="InterPro"/>
</dbReference>
<keyword evidence="3" id="KW-1185">Reference proteome</keyword>
<dbReference type="GO" id="GO:0000155">
    <property type="term" value="F:phosphorelay sensor kinase activity"/>
    <property type="evidence" value="ECO:0007669"/>
    <property type="project" value="InterPro"/>
</dbReference>
<organism evidence="2 3">
    <name type="scientific">Rhizobium wenxiniae</name>
    <dbReference type="NCBI Taxonomy" id="1737357"/>
    <lineage>
        <taxon>Bacteria</taxon>
        <taxon>Pseudomonadati</taxon>
        <taxon>Pseudomonadota</taxon>
        <taxon>Alphaproteobacteria</taxon>
        <taxon>Hyphomicrobiales</taxon>
        <taxon>Rhizobiaceae</taxon>
        <taxon>Rhizobium/Agrobacterium group</taxon>
        <taxon>Rhizobium</taxon>
    </lineage>
</organism>
<reference evidence="2 3" key="1">
    <citation type="submission" date="2020-08" db="EMBL/GenBank/DDBJ databases">
        <title>Genomic Encyclopedia of Type Strains, Phase IV (KMG-IV): sequencing the most valuable type-strain genomes for metagenomic binning, comparative biology and taxonomic classification.</title>
        <authorList>
            <person name="Goeker M."/>
        </authorList>
    </citation>
    <scope>NUCLEOTIDE SEQUENCE [LARGE SCALE GENOMIC DNA]</scope>
    <source>
        <strain evidence="2 3">DSM 100734</strain>
    </source>
</reference>
<dbReference type="Pfam" id="PF07475">
    <property type="entry name" value="Hpr_kinase_C"/>
    <property type="match status" value="1"/>
</dbReference>
<feature type="domain" description="HPr kinase/phosphorylase C-terminal" evidence="1">
    <location>
        <begin position="3"/>
        <end position="99"/>
    </location>
</feature>
<keyword evidence="2" id="KW-0418">Kinase</keyword>
<dbReference type="Gene3D" id="3.40.50.300">
    <property type="entry name" value="P-loop containing nucleotide triphosphate hydrolases"/>
    <property type="match status" value="1"/>
</dbReference>
<dbReference type="GO" id="GO:0006109">
    <property type="term" value="P:regulation of carbohydrate metabolic process"/>
    <property type="evidence" value="ECO:0007669"/>
    <property type="project" value="InterPro"/>
</dbReference>
<evidence type="ECO:0000313" key="3">
    <source>
        <dbReference type="Proteomes" id="UP000547879"/>
    </source>
</evidence>
<evidence type="ECO:0000313" key="2">
    <source>
        <dbReference type="EMBL" id="MBB6165356.1"/>
    </source>
</evidence>
<name>A0A7X0D3C0_9HYPH</name>
<sequence length="152" mass="16394">MTRNVHGTAIVVGERGLIFLGPSGIGKSMMAFTCLTIARRAKAFSALISDDQVFLDQKDDRIFATCPPSITGLMELRGSGIVKMDNVASAPLDLAVQLVSVAGTERLPPENEYWQIGDLGRLPLVRIADTAADPLAIIGALMPAWRQEAPFW</sequence>
<dbReference type="SUPFAM" id="SSF53795">
    <property type="entry name" value="PEP carboxykinase-like"/>
    <property type="match status" value="1"/>
</dbReference>
<gene>
    <name evidence="2" type="ORF">HNQ72_005202</name>
</gene>
<protein>
    <submittedName>
        <fullName evidence="2">Serine kinase of HPr protein (Carbohydrate metabolism regulator)</fullName>
    </submittedName>
</protein>